<dbReference type="GO" id="GO:0005886">
    <property type="term" value="C:plasma membrane"/>
    <property type="evidence" value="ECO:0007669"/>
    <property type="project" value="UniProtKB-SubCell"/>
</dbReference>
<dbReference type="EMBL" id="CP018839">
    <property type="protein sequence ID" value="APR06105.1"/>
    <property type="molecule type" value="Genomic_DNA"/>
</dbReference>
<keyword evidence="7" id="KW-0349">Heme</keyword>
<feature type="transmembrane region" description="Helical" evidence="7">
    <location>
        <begin position="151"/>
        <end position="169"/>
    </location>
</feature>
<keyword evidence="3 7" id="KW-0812">Transmembrane</keyword>
<keyword evidence="7" id="KW-1003">Cell membrane</keyword>
<comment type="subunit">
    <text evidence="7">Heterodimer of a catalytic subunit (MsrP) and a heme-binding subunit (MsrQ).</text>
</comment>
<protein>
    <recommendedName>
        <fullName evidence="7">Protein-methionine-sulfoxide reductase heme-binding subunit MsrQ</fullName>
    </recommendedName>
    <alternativeName>
        <fullName evidence="7">Flavocytochrome MsrQ</fullName>
    </alternativeName>
</protein>
<comment type="caution">
    <text evidence="7">Lacks conserved residue(s) required for the propagation of feature annotation.</text>
</comment>
<dbReference type="Pfam" id="PF01794">
    <property type="entry name" value="Ferric_reduct"/>
    <property type="match status" value="1"/>
</dbReference>
<keyword evidence="7" id="KW-0479">Metal-binding</keyword>
<evidence type="ECO:0000313" key="9">
    <source>
        <dbReference type="Proteomes" id="UP000185739"/>
    </source>
</evidence>
<feature type="transmembrane region" description="Helical" evidence="7">
    <location>
        <begin position="49"/>
        <end position="67"/>
    </location>
</feature>
<dbReference type="HAMAP" id="MF_01207">
    <property type="entry name" value="MsrQ"/>
    <property type="match status" value="1"/>
</dbReference>
<evidence type="ECO:0000256" key="3">
    <source>
        <dbReference type="ARBA" id="ARBA00022692"/>
    </source>
</evidence>
<dbReference type="STRING" id="96773.Tchl_3299"/>
<keyword evidence="6 7" id="KW-0472">Membrane</keyword>
<dbReference type="InterPro" id="IPR022837">
    <property type="entry name" value="MsrQ-like"/>
</dbReference>
<comment type="cofactor">
    <cofactor evidence="7">
        <name>FMN</name>
        <dbReference type="ChEBI" id="CHEBI:58210"/>
    </cofactor>
    <text evidence="7">Binds 1 FMN per subunit.</text>
</comment>
<dbReference type="PANTHER" id="PTHR36964">
    <property type="entry name" value="PROTEIN-METHIONINE-SULFOXIDE REDUCTASE HEME-BINDING SUBUNIT MSRQ"/>
    <property type="match status" value="1"/>
</dbReference>
<name>A0A1H5TLJ8_9RHOO</name>
<dbReference type="PANTHER" id="PTHR36964:SF1">
    <property type="entry name" value="PROTEIN-METHIONINE-SULFOXIDE REDUCTASE HEME-BINDING SUBUNIT MSRQ"/>
    <property type="match status" value="1"/>
</dbReference>
<gene>
    <name evidence="7" type="primary">msrQ</name>
    <name evidence="8" type="ORF">Tchl_3299</name>
</gene>
<evidence type="ECO:0000256" key="6">
    <source>
        <dbReference type="ARBA" id="ARBA00023136"/>
    </source>
</evidence>
<dbReference type="GO" id="GO:0016679">
    <property type="term" value="F:oxidoreductase activity, acting on diphenols and related substances as donors"/>
    <property type="evidence" value="ECO:0007669"/>
    <property type="project" value="TreeGrafter"/>
</dbReference>
<dbReference type="GO" id="GO:0010181">
    <property type="term" value="F:FMN binding"/>
    <property type="evidence" value="ECO:0007669"/>
    <property type="project" value="UniProtKB-UniRule"/>
</dbReference>
<dbReference type="RefSeq" id="WP_232311613.1">
    <property type="nucleotide sequence ID" value="NZ_CP018839.1"/>
</dbReference>
<dbReference type="GO" id="GO:0030091">
    <property type="term" value="P:protein repair"/>
    <property type="evidence" value="ECO:0007669"/>
    <property type="project" value="UniProtKB-UniRule"/>
</dbReference>
<dbReference type="Proteomes" id="UP000185739">
    <property type="component" value="Chromosome"/>
</dbReference>
<comment type="subcellular location">
    <subcellularLocation>
        <location evidence="7">Cell membrane</location>
        <topology evidence="7">Multi-pass membrane protein</topology>
    </subcellularLocation>
    <subcellularLocation>
        <location evidence="1">Membrane</location>
        <topology evidence="1">Multi-pass membrane protein</topology>
    </subcellularLocation>
</comment>
<accession>A0A1H5TLJ8</accession>
<dbReference type="GO" id="GO:0020037">
    <property type="term" value="F:heme binding"/>
    <property type="evidence" value="ECO:0007669"/>
    <property type="project" value="UniProtKB-UniRule"/>
</dbReference>
<reference evidence="8 9" key="1">
    <citation type="submission" date="2016-12" db="EMBL/GenBank/DDBJ databases">
        <title>Complete genome sequence of Thauera chlorobenzoica, a Betaproteobacterium degrading haloaromatics anaerobically to CO2 and halides.</title>
        <authorList>
            <person name="Goris T."/>
            <person name="Mergelsberg M."/>
            <person name="Boll M."/>
        </authorList>
    </citation>
    <scope>NUCLEOTIDE SEQUENCE [LARGE SCALE GENOMIC DNA]</scope>
    <source>
        <strain evidence="8 9">3CB1</strain>
    </source>
</reference>
<proteinExistence type="inferred from homology"/>
<keyword evidence="5 7" id="KW-0408">Iron</keyword>
<evidence type="ECO:0000256" key="5">
    <source>
        <dbReference type="ARBA" id="ARBA00023004"/>
    </source>
</evidence>
<organism evidence="8 9">
    <name type="scientific">Thauera chlorobenzoica</name>
    <dbReference type="NCBI Taxonomy" id="96773"/>
    <lineage>
        <taxon>Bacteria</taxon>
        <taxon>Pseudomonadati</taxon>
        <taxon>Pseudomonadota</taxon>
        <taxon>Betaproteobacteria</taxon>
        <taxon>Rhodocyclales</taxon>
        <taxon>Zoogloeaceae</taxon>
        <taxon>Thauera</taxon>
    </lineage>
</organism>
<keyword evidence="9" id="KW-1185">Reference proteome</keyword>
<comment type="cofactor">
    <cofactor evidence="7">
        <name>heme b</name>
        <dbReference type="ChEBI" id="CHEBI:60344"/>
    </cofactor>
    <text evidence="7">Binds 1 heme b (iron(II)-protoporphyrin IX) group per subunit.</text>
</comment>
<keyword evidence="7" id="KW-0285">Flavoprotein</keyword>
<feature type="transmembrane region" description="Helical" evidence="7">
    <location>
        <begin position="175"/>
        <end position="192"/>
    </location>
</feature>
<evidence type="ECO:0000313" key="8">
    <source>
        <dbReference type="EMBL" id="APR06105.1"/>
    </source>
</evidence>
<dbReference type="KEGG" id="tcl:Tchl_3299"/>
<comment type="similarity">
    <text evidence="7">Belongs to the MsrQ family.</text>
</comment>
<feature type="transmembrane region" description="Helical" evidence="7">
    <location>
        <begin position="79"/>
        <end position="97"/>
    </location>
</feature>
<evidence type="ECO:0000256" key="7">
    <source>
        <dbReference type="HAMAP-Rule" id="MF_01207"/>
    </source>
</evidence>
<keyword evidence="7" id="KW-0288">FMN</keyword>
<comment type="function">
    <text evidence="7">Part of the MsrPQ system that repairs oxidized periplasmic proteins containing methionine sulfoxide residues (Met-O), using respiratory chain electrons. Thus protects these proteins from oxidative-stress damage caused by reactive species of oxygen and chlorine generated by the host defense mechanisms. MsrPQ is essential for the maintenance of envelope integrity under bleach stress, rescuing a wide series of structurally unrelated periplasmic proteins from methionine oxidation. MsrQ provides electrons for reduction to the reductase catalytic subunit MsrP, using the quinone pool of the respiratory chain.</text>
</comment>
<dbReference type="GO" id="GO:0009055">
    <property type="term" value="F:electron transfer activity"/>
    <property type="evidence" value="ECO:0007669"/>
    <property type="project" value="UniProtKB-UniRule"/>
</dbReference>
<keyword evidence="7" id="KW-0249">Electron transport</keyword>
<dbReference type="AlphaFoldDB" id="A0A1H5TLJ8"/>
<dbReference type="InterPro" id="IPR013130">
    <property type="entry name" value="Fe3_Rdtase_TM_dom"/>
</dbReference>
<dbReference type="GO" id="GO:0046872">
    <property type="term" value="F:metal ion binding"/>
    <property type="evidence" value="ECO:0007669"/>
    <property type="project" value="UniProtKB-KW"/>
</dbReference>
<evidence type="ECO:0000256" key="2">
    <source>
        <dbReference type="ARBA" id="ARBA00022448"/>
    </source>
</evidence>
<keyword evidence="4 7" id="KW-1133">Transmembrane helix</keyword>
<keyword evidence="2 7" id="KW-0813">Transport</keyword>
<evidence type="ECO:0000256" key="4">
    <source>
        <dbReference type="ARBA" id="ARBA00022989"/>
    </source>
</evidence>
<sequence>MPSARRISSIKALLFVLCLIPAARLALGWQADTLGANPVETLTRDSGEWALRFLLLTLTVTPLRRLSGLHWLLRLRRMLGLYAFAYAAAHFALYLWLDQFFDWGAIARDLLERPFISVGFAAFVLLLPLAATSNAFAIGRLGGRRWQALHRAVYGIAILAVMHFWWLVKADLREPLLYAAILAVLLGLRAWWREQERRRQLSVPPPAKHLERPLIRIMPK</sequence>
<feature type="transmembrane region" description="Helical" evidence="7">
    <location>
        <begin position="117"/>
        <end position="139"/>
    </location>
</feature>
<evidence type="ECO:0000256" key="1">
    <source>
        <dbReference type="ARBA" id="ARBA00004141"/>
    </source>
</evidence>